<feature type="domain" description="Acyltransferase 3" evidence="3">
    <location>
        <begin position="57"/>
        <end position="297"/>
    </location>
</feature>
<dbReference type="PANTHER" id="PTHR11161">
    <property type="entry name" value="O-ACYLTRANSFERASE"/>
    <property type="match status" value="1"/>
</dbReference>
<reference evidence="4" key="1">
    <citation type="journal article" date="2023" name="Insect Mol. Biol.">
        <title>Genome sequencing provides insights into the evolution of gene families encoding plant cell wall-degrading enzymes in longhorned beetles.</title>
        <authorList>
            <person name="Shin N.R."/>
            <person name="Okamura Y."/>
            <person name="Kirsch R."/>
            <person name="Pauchet Y."/>
        </authorList>
    </citation>
    <scope>NUCLEOTIDE SEQUENCE</scope>
    <source>
        <strain evidence="4">RBIC_L_NR</strain>
    </source>
</reference>
<dbReference type="InterPro" id="IPR052728">
    <property type="entry name" value="O2_lipid_transport_reg"/>
</dbReference>
<gene>
    <name evidence="4" type="ORF">NQ314_020574</name>
</gene>
<feature type="compositionally biased region" description="Basic and acidic residues" evidence="1">
    <location>
        <begin position="392"/>
        <end position="402"/>
    </location>
</feature>
<keyword evidence="5" id="KW-1185">Reference proteome</keyword>
<comment type="caution">
    <text evidence="4">The sequence shown here is derived from an EMBL/GenBank/DDBJ whole genome shotgun (WGS) entry which is preliminary data.</text>
</comment>
<evidence type="ECO:0000259" key="3">
    <source>
        <dbReference type="Pfam" id="PF01757"/>
    </source>
</evidence>
<sequence>MMETESDQSESEVEKYDMDDSVDWDSDSSNGNSSEKENELDLEEICTTKEVLNMFIANGQYAVQSFFLISGWLLSFHFFQMLEGRKHISPKYLIIAFINRYIRLTPILAIVIAFEGTWLVHLGRGPQWDAVVAQEYRNCRKNWWTNLLYINNYVDKKNMASIIPIHRIPINKMSFSVLSYYCLHQSWYIASDTQLFLLSLFILMIVWKHQNKTKIIFGTVIITGLVIEGTIAFIKNYDIVIRQYPEFLYDLNALKVDAWHDLYSSGYSNIPGYTIGLTFGYLFYKYRNKVLATKKRFARWFCEWKSVQIFGRLTYSTYIIHTILIRIKSGYIRSPIFINDYLMLTSTLGAIVLSYLGGTFLCLLVEMPISALQKLMIPQLDTTRPNQFSEKALKSVDHDDGNNKQSISTKV</sequence>
<feature type="region of interest" description="Disordered" evidence="1">
    <location>
        <begin position="1"/>
        <end position="40"/>
    </location>
</feature>
<proteinExistence type="predicted"/>
<feature type="transmembrane region" description="Helical" evidence="2">
    <location>
        <begin position="61"/>
        <end position="80"/>
    </location>
</feature>
<dbReference type="PANTHER" id="PTHR11161:SF0">
    <property type="entry name" value="O-ACYLTRANSFERASE LIKE PROTEIN"/>
    <property type="match status" value="1"/>
</dbReference>
<dbReference type="Pfam" id="PF01757">
    <property type="entry name" value="Acyl_transf_3"/>
    <property type="match status" value="1"/>
</dbReference>
<keyword evidence="2" id="KW-1133">Transmembrane helix</keyword>
<dbReference type="EMBL" id="JANEYF010005748">
    <property type="protein sequence ID" value="KAJ8927011.1"/>
    <property type="molecule type" value="Genomic_DNA"/>
</dbReference>
<feature type="transmembrane region" description="Helical" evidence="2">
    <location>
        <begin position="309"/>
        <end position="329"/>
    </location>
</feature>
<feature type="region of interest" description="Disordered" evidence="1">
    <location>
        <begin position="392"/>
        <end position="411"/>
    </location>
</feature>
<evidence type="ECO:0000313" key="4">
    <source>
        <dbReference type="EMBL" id="KAJ8927011.1"/>
    </source>
</evidence>
<evidence type="ECO:0000313" key="5">
    <source>
        <dbReference type="Proteomes" id="UP001162156"/>
    </source>
</evidence>
<feature type="transmembrane region" description="Helical" evidence="2">
    <location>
        <begin position="270"/>
        <end position="288"/>
    </location>
</feature>
<organism evidence="4 5">
    <name type="scientific">Rhamnusium bicolor</name>
    <dbReference type="NCBI Taxonomy" id="1586634"/>
    <lineage>
        <taxon>Eukaryota</taxon>
        <taxon>Metazoa</taxon>
        <taxon>Ecdysozoa</taxon>
        <taxon>Arthropoda</taxon>
        <taxon>Hexapoda</taxon>
        <taxon>Insecta</taxon>
        <taxon>Pterygota</taxon>
        <taxon>Neoptera</taxon>
        <taxon>Endopterygota</taxon>
        <taxon>Coleoptera</taxon>
        <taxon>Polyphaga</taxon>
        <taxon>Cucujiformia</taxon>
        <taxon>Chrysomeloidea</taxon>
        <taxon>Cerambycidae</taxon>
        <taxon>Lepturinae</taxon>
        <taxon>Rhagiini</taxon>
        <taxon>Rhamnusium</taxon>
    </lineage>
</organism>
<dbReference type="Proteomes" id="UP001162156">
    <property type="component" value="Unassembled WGS sequence"/>
</dbReference>
<dbReference type="AlphaFoldDB" id="A0AAV8WMV3"/>
<feature type="transmembrane region" description="Helical" evidence="2">
    <location>
        <begin position="214"/>
        <end position="234"/>
    </location>
</feature>
<feature type="transmembrane region" description="Helical" evidence="2">
    <location>
        <begin position="101"/>
        <end position="120"/>
    </location>
</feature>
<name>A0AAV8WMV3_9CUCU</name>
<protein>
    <recommendedName>
        <fullName evidence="3">Acyltransferase 3 domain-containing protein</fullName>
    </recommendedName>
</protein>
<keyword evidence="2" id="KW-0812">Transmembrane</keyword>
<feature type="compositionally biased region" description="Acidic residues" evidence="1">
    <location>
        <begin position="1"/>
        <end position="11"/>
    </location>
</feature>
<dbReference type="GO" id="GO:0016747">
    <property type="term" value="F:acyltransferase activity, transferring groups other than amino-acyl groups"/>
    <property type="evidence" value="ECO:0007669"/>
    <property type="project" value="InterPro"/>
</dbReference>
<dbReference type="InterPro" id="IPR002656">
    <property type="entry name" value="Acyl_transf_3_dom"/>
</dbReference>
<accession>A0AAV8WMV3</accession>
<feature type="transmembrane region" description="Helical" evidence="2">
    <location>
        <begin position="187"/>
        <end position="207"/>
    </location>
</feature>
<evidence type="ECO:0000256" key="1">
    <source>
        <dbReference type="SAM" id="MobiDB-lite"/>
    </source>
</evidence>
<keyword evidence="2" id="KW-0472">Membrane</keyword>
<feature type="transmembrane region" description="Helical" evidence="2">
    <location>
        <begin position="341"/>
        <end position="365"/>
    </location>
</feature>
<evidence type="ECO:0000256" key="2">
    <source>
        <dbReference type="SAM" id="Phobius"/>
    </source>
</evidence>